<reference evidence="1 2" key="1">
    <citation type="journal article" date="2016" name="Nat. Commun.">
        <title>Thousands of microbial genomes shed light on interconnected biogeochemical processes in an aquifer system.</title>
        <authorList>
            <person name="Anantharaman K."/>
            <person name="Brown C.T."/>
            <person name="Hug L.A."/>
            <person name="Sharon I."/>
            <person name="Castelle C.J."/>
            <person name="Probst A.J."/>
            <person name="Thomas B.C."/>
            <person name="Singh A."/>
            <person name="Wilkins M.J."/>
            <person name="Karaoz U."/>
            <person name="Brodie E.L."/>
            <person name="Williams K.H."/>
            <person name="Hubbard S.S."/>
            <person name="Banfield J.F."/>
        </authorList>
    </citation>
    <scope>NUCLEOTIDE SEQUENCE [LARGE SCALE GENOMIC DNA]</scope>
</reference>
<dbReference type="AlphaFoldDB" id="A0A1G2ES08"/>
<proteinExistence type="predicted"/>
<evidence type="ECO:0000313" key="1">
    <source>
        <dbReference type="EMBL" id="OGZ28559.1"/>
    </source>
</evidence>
<name>A0A1G2ES08_9BACT</name>
<protein>
    <submittedName>
        <fullName evidence="1">Uncharacterized protein</fullName>
    </submittedName>
</protein>
<sequence>MVEICDIHFSATEMAKLRNVLRISIGKHADSLSEEDLSNLGSSMLQATSVALKARYLRTKRKT</sequence>
<dbReference type="EMBL" id="MHMN01000016">
    <property type="protein sequence ID" value="OGZ28559.1"/>
    <property type="molecule type" value="Genomic_DNA"/>
</dbReference>
<dbReference type="Proteomes" id="UP000176326">
    <property type="component" value="Unassembled WGS sequence"/>
</dbReference>
<accession>A0A1G2ES08</accession>
<comment type="caution">
    <text evidence="1">The sequence shown here is derived from an EMBL/GenBank/DDBJ whole genome shotgun (WGS) entry which is preliminary data.</text>
</comment>
<evidence type="ECO:0000313" key="2">
    <source>
        <dbReference type="Proteomes" id="UP000176326"/>
    </source>
</evidence>
<gene>
    <name evidence="1" type="ORF">A2427_02335</name>
</gene>
<organism evidence="1 2">
    <name type="scientific">Candidatus Nealsonbacteria bacterium RIFOXYC1_FULL_40_7</name>
    <dbReference type="NCBI Taxonomy" id="1801678"/>
    <lineage>
        <taxon>Bacteria</taxon>
        <taxon>Candidatus Nealsoniibacteriota</taxon>
    </lineage>
</organism>